<sequence>MFNGQRKGPHTLKSVLPLMSGPS</sequence>
<evidence type="ECO:0000313" key="2">
    <source>
        <dbReference type="EMBL" id="KAH7422295.1"/>
    </source>
</evidence>
<organism evidence="2 3">
    <name type="scientific">Ceratopteris richardii</name>
    <name type="common">Triangle waterfern</name>
    <dbReference type="NCBI Taxonomy" id="49495"/>
    <lineage>
        <taxon>Eukaryota</taxon>
        <taxon>Viridiplantae</taxon>
        <taxon>Streptophyta</taxon>
        <taxon>Embryophyta</taxon>
        <taxon>Tracheophyta</taxon>
        <taxon>Polypodiopsida</taxon>
        <taxon>Polypodiidae</taxon>
        <taxon>Polypodiales</taxon>
        <taxon>Pteridineae</taxon>
        <taxon>Pteridaceae</taxon>
        <taxon>Parkerioideae</taxon>
        <taxon>Ceratopteris</taxon>
    </lineage>
</organism>
<dbReference type="Proteomes" id="UP000825935">
    <property type="component" value="Chromosome 12"/>
</dbReference>
<gene>
    <name evidence="2" type="ORF">KP509_12G002300</name>
</gene>
<reference evidence="2" key="1">
    <citation type="submission" date="2021-08" db="EMBL/GenBank/DDBJ databases">
        <title>WGS assembly of Ceratopteris richardii.</title>
        <authorList>
            <person name="Marchant D.B."/>
            <person name="Chen G."/>
            <person name="Jenkins J."/>
            <person name="Shu S."/>
            <person name="Leebens-Mack J."/>
            <person name="Grimwood J."/>
            <person name="Schmutz J."/>
            <person name="Soltis P."/>
            <person name="Soltis D."/>
            <person name="Chen Z.-H."/>
        </authorList>
    </citation>
    <scope>NUCLEOTIDE SEQUENCE</scope>
    <source>
        <strain evidence="2">Whitten #5841</strain>
        <tissue evidence="2">Leaf</tissue>
    </source>
</reference>
<accession>A0A8T2TLH3</accession>
<protein>
    <submittedName>
        <fullName evidence="2">Uncharacterized protein</fullName>
    </submittedName>
</protein>
<proteinExistence type="predicted"/>
<comment type="caution">
    <text evidence="2">The sequence shown here is derived from an EMBL/GenBank/DDBJ whole genome shotgun (WGS) entry which is preliminary data.</text>
</comment>
<dbReference type="EMBL" id="CM035417">
    <property type="protein sequence ID" value="KAH7422295.1"/>
    <property type="molecule type" value="Genomic_DNA"/>
</dbReference>
<name>A0A8T2TLH3_CERRI</name>
<evidence type="ECO:0000256" key="1">
    <source>
        <dbReference type="SAM" id="MobiDB-lite"/>
    </source>
</evidence>
<feature type="region of interest" description="Disordered" evidence="1">
    <location>
        <begin position="1"/>
        <end position="23"/>
    </location>
</feature>
<keyword evidence="3" id="KW-1185">Reference proteome</keyword>
<dbReference type="AlphaFoldDB" id="A0A8T2TLH3"/>
<evidence type="ECO:0000313" key="3">
    <source>
        <dbReference type="Proteomes" id="UP000825935"/>
    </source>
</evidence>